<dbReference type="RefSeq" id="WP_142818120.1">
    <property type="nucleotide sequence ID" value="NZ_CP035503.1"/>
</dbReference>
<name>A0A515D994_9BURK</name>
<evidence type="ECO:0000313" key="3">
    <source>
        <dbReference type="Proteomes" id="UP000316798"/>
    </source>
</evidence>
<sequence length="236" mass="25178">MKPLLYLFCLATCTLTQAQSFCASDGERTPVALVERFISADCEACWSDPGTPKTTGRQLAIDWIVPSARGDDAPLSAAASRDALSRLQALGRSAPTQTLTITSPVGGAKAGAKALPLRVAHGLPFNDYIAASIEMKPAPVAAASSSPWTAWLVLVETIPAGQDGTPVARNLTRNALESVWDKHKQLSKSEQIRFFESRPMYIPPGAHPERLRVLGWVQDAHGHVLAAAQSRCKPGG</sequence>
<keyword evidence="1" id="KW-0732">Signal</keyword>
<dbReference type="KEGG" id="rhf:EUB48_06455"/>
<organism evidence="2 3">
    <name type="scientific">Rhodoferax sediminis</name>
    <dbReference type="NCBI Taxonomy" id="2509614"/>
    <lineage>
        <taxon>Bacteria</taxon>
        <taxon>Pseudomonadati</taxon>
        <taxon>Pseudomonadota</taxon>
        <taxon>Betaproteobacteria</taxon>
        <taxon>Burkholderiales</taxon>
        <taxon>Comamonadaceae</taxon>
        <taxon>Rhodoferax</taxon>
    </lineage>
</organism>
<feature type="signal peptide" evidence="1">
    <location>
        <begin position="1"/>
        <end position="18"/>
    </location>
</feature>
<evidence type="ECO:0000256" key="1">
    <source>
        <dbReference type="SAM" id="SignalP"/>
    </source>
</evidence>
<keyword evidence="3" id="KW-1185">Reference proteome</keyword>
<dbReference type="AlphaFoldDB" id="A0A515D994"/>
<dbReference type="EMBL" id="CP035503">
    <property type="protein sequence ID" value="QDL36965.1"/>
    <property type="molecule type" value="Genomic_DNA"/>
</dbReference>
<dbReference type="OrthoDB" id="8894809at2"/>
<gene>
    <name evidence="2" type="ORF">EUB48_06455</name>
</gene>
<evidence type="ECO:0000313" key="2">
    <source>
        <dbReference type="EMBL" id="QDL36965.1"/>
    </source>
</evidence>
<accession>A0A515D994</accession>
<protein>
    <recommendedName>
        <fullName evidence="4">DUF1223 domain-containing protein</fullName>
    </recommendedName>
</protein>
<proteinExistence type="predicted"/>
<feature type="chain" id="PRO_5021764771" description="DUF1223 domain-containing protein" evidence="1">
    <location>
        <begin position="19"/>
        <end position="236"/>
    </location>
</feature>
<evidence type="ECO:0008006" key="4">
    <source>
        <dbReference type="Google" id="ProtNLM"/>
    </source>
</evidence>
<reference evidence="2 3" key="1">
    <citation type="submission" date="2019-01" db="EMBL/GenBank/DDBJ databases">
        <title>Genomic insights into a novel species Rhodoferax sp.</title>
        <authorList>
            <person name="Jin L."/>
        </authorList>
    </citation>
    <scope>NUCLEOTIDE SEQUENCE [LARGE SCALE GENOMIC DNA]</scope>
    <source>
        <strain evidence="2 3">CHu59-6-5</strain>
    </source>
</reference>
<dbReference type="Proteomes" id="UP000316798">
    <property type="component" value="Chromosome"/>
</dbReference>